<keyword evidence="2" id="KW-1133">Transmembrane helix</keyword>
<evidence type="ECO:0000256" key="1">
    <source>
        <dbReference type="SAM" id="MobiDB-lite"/>
    </source>
</evidence>
<dbReference type="Proteomes" id="UP000641932">
    <property type="component" value="Unassembled WGS sequence"/>
</dbReference>
<dbReference type="RefSeq" id="WP_189129922.1">
    <property type="nucleotide sequence ID" value="NZ_BMMS01000002.1"/>
</dbReference>
<reference evidence="3" key="2">
    <citation type="submission" date="2020-09" db="EMBL/GenBank/DDBJ databases">
        <authorList>
            <person name="Sun Q."/>
            <person name="Zhou Y."/>
        </authorList>
    </citation>
    <scope>NUCLEOTIDE SEQUENCE</scope>
    <source>
        <strain evidence="3">CGMCC 4.7201</strain>
    </source>
</reference>
<keyword evidence="2" id="KW-0472">Membrane</keyword>
<dbReference type="InterPro" id="IPR019051">
    <property type="entry name" value="Trp_biosyn_TM_oprn/chp"/>
</dbReference>
<dbReference type="Pfam" id="PF09534">
    <property type="entry name" value="Trp_oprn_chp"/>
    <property type="match status" value="1"/>
</dbReference>
<feature type="region of interest" description="Disordered" evidence="1">
    <location>
        <begin position="163"/>
        <end position="200"/>
    </location>
</feature>
<gene>
    <name evidence="3" type="ORF">GCM10012280_06390</name>
</gene>
<organism evidence="3 4">
    <name type="scientific">Wenjunlia tyrosinilytica</name>
    <dbReference type="NCBI Taxonomy" id="1544741"/>
    <lineage>
        <taxon>Bacteria</taxon>
        <taxon>Bacillati</taxon>
        <taxon>Actinomycetota</taxon>
        <taxon>Actinomycetes</taxon>
        <taxon>Kitasatosporales</taxon>
        <taxon>Streptomycetaceae</taxon>
        <taxon>Wenjunlia</taxon>
    </lineage>
</organism>
<keyword evidence="2" id="KW-0812">Transmembrane</keyword>
<feature type="transmembrane region" description="Helical" evidence="2">
    <location>
        <begin position="133"/>
        <end position="154"/>
    </location>
</feature>
<dbReference type="AlphaFoldDB" id="A0A917ZER7"/>
<feature type="compositionally biased region" description="Basic and acidic residues" evidence="1">
    <location>
        <begin position="175"/>
        <end position="200"/>
    </location>
</feature>
<feature type="transmembrane region" description="Helical" evidence="2">
    <location>
        <begin position="17"/>
        <end position="37"/>
    </location>
</feature>
<dbReference type="NCBIfam" id="TIGR02234">
    <property type="entry name" value="trp_oprn_chp"/>
    <property type="match status" value="1"/>
</dbReference>
<proteinExistence type="predicted"/>
<feature type="transmembrane region" description="Helical" evidence="2">
    <location>
        <begin position="57"/>
        <end position="77"/>
    </location>
</feature>
<name>A0A917ZER7_9ACTN</name>
<evidence type="ECO:0000256" key="2">
    <source>
        <dbReference type="SAM" id="Phobius"/>
    </source>
</evidence>
<keyword evidence="4" id="KW-1185">Reference proteome</keyword>
<protein>
    <submittedName>
        <fullName evidence="3">Membrane protein</fullName>
    </submittedName>
</protein>
<feature type="transmembrane region" description="Helical" evidence="2">
    <location>
        <begin position="84"/>
        <end position="105"/>
    </location>
</feature>
<dbReference type="InterPro" id="IPR011746">
    <property type="entry name" value="Trp_synth-assoc_CHP"/>
</dbReference>
<accession>A0A917ZER7</accession>
<reference evidence="3" key="1">
    <citation type="journal article" date="2014" name="Int. J. Syst. Evol. Microbiol.">
        <title>Complete genome sequence of Corynebacterium casei LMG S-19264T (=DSM 44701T), isolated from a smear-ripened cheese.</title>
        <authorList>
            <consortium name="US DOE Joint Genome Institute (JGI-PGF)"/>
            <person name="Walter F."/>
            <person name="Albersmeier A."/>
            <person name="Kalinowski J."/>
            <person name="Ruckert C."/>
        </authorList>
    </citation>
    <scope>NUCLEOTIDE SEQUENCE</scope>
    <source>
        <strain evidence="3">CGMCC 4.7201</strain>
    </source>
</reference>
<comment type="caution">
    <text evidence="3">The sequence shown here is derived from an EMBL/GenBank/DDBJ whole genome shotgun (WGS) entry which is preliminary data.</text>
</comment>
<dbReference type="EMBL" id="BMMS01000002">
    <property type="protein sequence ID" value="GGO81640.1"/>
    <property type="molecule type" value="Genomic_DNA"/>
</dbReference>
<evidence type="ECO:0000313" key="4">
    <source>
        <dbReference type="Proteomes" id="UP000641932"/>
    </source>
</evidence>
<evidence type="ECO:0000313" key="3">
    <source>
        <dbReference type="EMBL" id="GGO81640.1"/>
    </source>
</evidence>
<sequence length="200" mass="19928">MTENPAPETGRPPARGAIAAALVLGVAGAALVLLSVGRTWAEGRQGAFALTVSGREVTAVPAALALVGLAALVAVFAVRGAGRLAVSALLALSGAGVITAAVLGAGDTEALNEAAAKATGLSNAVATGVSHTAWPWVTAVGGLLLLLAGLVALARGRDWPGMSSRYEAPGARRPAPRDADRPEDMWKALDRGEDPTAGDK</sequence>